<organism evidence="1 2">
    <name type="scientific">Dorcoceras hygrometricum</name>
    <dbReference type="NCBI Taxonomy" id="472368"/>
    <lineage>
        <taxon>Eukaryota</taxon>
        <taxon>Viridiplantae</taxon>
        <taxon>Streptophyta</taxon>
        <taxon>Embryophyta</taxon>
        <taxon>Tracheophyta</taxon>
        <taxon>Spermatophyta</taxon>
        <taxon>Magnoliopsida</taxon>
        <taxon>eudicotyledons</taxon>
        <taxon>Gunneridae</taxon>
        <taxon>Pentapetalae</taxon>
        <taxon>asterids</taxon>
        <taxon>lamiids</taxon>
        <taxon>Lamiales</taxon>
        <taxon>Gesneriaceae</taxon>
        <taxon>Didymocarpoideae</taxon>
        <taxon>Trichosporeae</taxon>
        <taxon>Loxocarpinae</taxon>
        <taxon>Dorcoceras</taxon>
    </lineage>
</organism>
<evidence type="ECO:0000313" key="2">
    <source>
        <dbReference type="Proteomes" id="UP000250235"/>
    </source>
</evidence>
<dbReference type="AlphaFoldDB" id="A0A2Z7CQC7"/>
<gene>
    <name evidence="1" type="ORF">F511_38136</name>
</gene>
<dbReference type="Proteomes" id="UP000250235">
    <property type="component" value="Unassembled WGS sequence"/>
</dbReference>
<sequence>MVCFQWLIRIQRDSADTSLKSIQQMLLSRPASIVLSLQRVLLRSSRRQRFDKLERRRGVHSFVSADEVISISFLEEISSWLSLFVEDCNDSV</sequence>
<protein>
    <submittedName>
        <fullName evidence="1">Uncharacterized protein</fullName>
    </submittedName>
</protein>
<proteinExistence type="predicted"/>
<name>A0A2Z7CQC7_9LAMI</name>
<dbReference type="EMBL" id="KQ993099">
    <property type="protein sequence ID" value="KZV49280.1"/>
    <property type="molecule type" value="Genomic_DNA"/>
</dbReference>
<keyword evidence="2" id="KW-1185">Reference proteome</keyword>
<accession>A0A2Z7CQC7</accession>
<evidence type="ECO:0000313" key="1">
    <source>
        <dbReference type="EMBL" id="KZV49280.1"/>
    </source>
</evidence>
<reference evidence="1 2" key="1">
    <citation type="journal article" date="2015" name="Proc. Natl. Acad. Sci. U.S.A.">
        <title>The resurrection genome of Boea hygrometrica: A blueprint for survival of dehydration.</title>
        <authorList>
            <person name="Xiao L."/>
            <person name="Yang G."/>
            <person name="Zhang L."/>
            <person name="Yang X."/>
            <person name="Zhao S."/>
            <person name="Ji Z."/>
            <person name="Zhou Q."/>
            <person name="Hu M."/>
            <person name="Wang Y."/>
            <person name="Chen M."/>
            <person name="Xu Y."/>
            <person name="Jin H."/>
            <person name="Xiao X."/>
            <person name="Hu G."/>
            <person name="Bao F."/>
            <person name="Hu Y."/>
            <person name="Wan P."/>
            <person name="Li L."/>
            <person name="Deng X."/>
            <person name="Kuang T."/>
            <person name="Xiang C."/>
            <person name="Zhu J.K."/>
            <person name="Oliver M.J."/>
            <person name="He Y."/>
        </authorList>
    </citation>
    <scope>NUCLEOTIDE SEQUENCE [LARGE SCALE GENOMIC DNA]</scope>
    <source>
        <strain evidence="2">cv. XS01</strain>
    </source>
</reference>